<organism evidence="1 2">
    <name type="scientific">Datura stramonium</name>
    <name type="common">Jimsonweed</name>
    <name type="synonym">Common thornapple</name>
    <dbReference type="NCBI Taxonomy" id="4076"/>
    <lineage>
        <taxon>Eukaryota</taxon>
        <taxon>Viridiplantae</taxon>
        <taxon>Streptophyta</taxon>
        <taxon>Embryophyta</taxon>
        <taxon>Tracheophyta</taxon>
        <taxon>Spermatophyta</taxon>
        <taxon>Magnoliopsida</taxon>
        <taxon>eudicotyledons</taxon>
        <taxon>Gunneridae</taxon>
        <taxon>Pentapetalae</taxon>
        <taxon>asterids</taxon>
        <taxon>lamiids</taxon>
        <taxon>Solanales</taxon>
        <taxon>Solanaceae</taxon>
        <taxon>Solanoideae</taxon>
        <taxon>Datureae</taxon>
        <taxon>Datura</taxon>
    </lineage>
</organism>
<reference evidence="1 2" key="1">
    <citation type="journal article" date="2021" name="BMC Genomics">
        <title>Datura genome reveals duplications of psychoactive alkaloid biosynthetic genes and high mutation rate following tissue culture.</title>
        <authorList>
            <person name="Rajewski A."/>
            <person name="Carter-House D."/>
            <person name="Stajich J."/>
            <person name="Litt A."/>
        </authorList>
    </citation>
    <scope>NUCLEOTIDE SEQUENCE [LARGE SCALE GENOMIC DNA]</scope>
    <source>
        <strain evidence="1">AR-01</strain>
    </source>
</reference>
<protein>
    <submittedName>
        <fullName evidence="1">Uncharacterized protein</fullName>
    </submittedName>
</protein>
<name>A0ABS8W345_DATST</name>
<dbReference type="EMBL" id="JACEIK010006240">
    <property type="protein sequence ID" value="MCE2055322.1"/>
    <property type="molecule type" value="Genomic_DNA"/>
</dbReference>
<proteinExistence type="predicted"/>
<evidence type="ECO:0000313" key="2">
    <source>
        <dbReference type="Proteomes" id="UP000823775"/>
    </source>
</evidence>
<keyword evidence="2" id="KW-1185">Reference proteome</keyword>
<dbReference type="Proteomes" id="UP000823775">
    <property type="component" value="Unassembled WGS sequence"/>
</dbReference>
<comment type="caution">
    <text evidence="1">The sequence shown here is derived from an EMBL/GenBank/DDBJ whole genome shotgun (WGS) entry which is preliminary data.</text>
</comment>
<gene>
    <name evidence="1" type="ORF">HAX54_042413</name>
</gene>
<sequence length="73" mass="8145">VLLKLVMTTTDGPSETLQAVTVNHQDEIKKWMFWISSMAKLTSCQMSDEPSIILSKVVTKTWNLDKSDGTSSL</sequence>
<accession>A0ABS8W345</accession>
<feature type="non-terminal residue" evidence="1">
    <location>
        <position position="1"/>
    </location>
</feature>
<evidence type="ECO:0000313" key="1">
    <source>
        <dbReference type="EMBL" id="MCE2055322.1"/>
    </source>
</evidence>